<dbReference type="GO" id="GO:0003824">
    <property type="term" value="F:catalytic activity"/>
    <property type="evidence" value="ECO:0007669"/>
    <property type="project" value="InterPro"/>
</dbReference>
<evidence type="ECO:0000313" key="2">
    <source>
        <dbReference type="EMBL" id="SDC61760.1"/>
    </source>
</evidence>
<dbReference type="PROSITE" id="PS51918">
    <property type="entry name" value="RADICAL_SAM"/>
    <property type="match status" value="1"/>
</dbReference>
<keyword evidence="3" id="KW-1185">Reference proteome</keyword>
<dbReference type="SFLD" id="SFLDG01082">
    <property type="entry name" value="B12-binding_domain_containing"/>
    <property type="match status" value="1"/>
</dbReference>
<dbReference type="SFLD" id="SFLDG01065">
    <property type="entry name" value="anaerobic_coproporphyrinogen-I"/>
    <property type="match status" value="1"/>
</dbReference>
<dbReference type="CDD" id="cd01335">
    <property type="entry name" value="Radical_SAM"/>
    <property type="match status" value="1"/>
</dbReference>
<dbReference type="GO" id="GO:0005737">
    <property type="term" value="C:cytoplasm"/>
    <property type="evidence" value="ECO:0007669"/>
    <property type="project" value="TreeGrafter"/>
</dbReference>
<dbReference type="GO" id="GO:0051539">
    <property type="term" value="F:4 iron, 4 sulfur cluster binding"/>
    <property type="evidence" value="ECO:0007669"/>
    <property type="project" value="TreeGrafter"/>
</dbReference>
<dbReference type="SMART" id="SM00729">
    <property type="entry name" value="Elp3"/>
    <property type="match status" value="1"/>
</dbReference>
<accession>A0A1G6N1R8</accession>
<dbReference type="PANTHER" id="PTHR13932">
    <property type="entry name" value="COPROPORPHYRINIGEN III OXIDASE"/>
    <property type="match status" value="1"/>
</dbReference>
<dbReference type="InterPro" id="IPR023404">
    <property type="entry name" value="rSAM_horseshoe"/>
</dbReference>
<dbReference type="NCBIfam" id="NF006061">
    <property type="entry name" value="PRK08207.1-4"/>
    <property type="match status" value="1"/>
</dbReference>
<dbReference type="GO" id="GO:0006779">
    <property type="term" value="P:porphyrin-containing compound biosynthetic process"/>
    <property type="evidence" value="ECO:0007669"/>
    <property type="project" value="TreeGrafter"/>
</dbReference>
<dbReference type="InterPro" id="IPR007197">
    <property type="entry name" value="rSAM"/>
</dbReference>
<protein>
    <submittedName>
        <fullName evidence="2">Oxygen-independent coproporphyrinogen-3 oxidase</fullName>
    </submittedName>
</protein>
<dbReference type="SFLD" id="SFLDF00310">
    <property type="entry name" value="oxygen-independent_coproporphy"/>
    <property type="match status" value="1"/>
</dbReference>
<dbReference type="Pfam" id="PF04055">
    <property type="entry name" value="Radical_SAM"/>
    <property type="match status" value="1"/>
</dbReference>
<dbReference type="InterPro" id="IPR058240">
    <property type="entry name" value="rSAM_sf"/>
</dbReference>
<evidence type="ECO:0000313" key="3">
    <source>
        <dbReference type="Proteomes" id="UP000199387"/>
    </source>
</evidence>
<sequence>MQPHRLVGNARFFMRKIFVSGVSLRFHQDIERIAGLFYPKVKVTQQRQEADGWVAFHVDASERIRVGVTLTDPAQDQTWFGDDEQEAKATAQDQNRLLKRAVHRALLKVLEKATGVRQPWGILTGVRPTKLLHKLFLDGLSAEKAREVLVGDYRLLPDKVDLLQEIVQRQTAVLPDLYQLDRGVSLYIGIPFCPTKCAYCTFPAYAIRGRNGAVDEFLAGLHEEIAAVGAWLERNQVPVTTIYFGGGTPTSITTAELEGLFRRLQVSIPGYDQVRELTVEAGRPDTLDEEKLDLLRRWQVDRISINPQSFEENTLKLIGRHHTVKETLEKYELARSMGLHNINMDLIIGLPGEGLDTFRQSLRTMEELRPQSLTVHTLSFKRGSHMTRNPEKYKTAGREEITEMVNEARRWTQRMGYIPYYLYRQKNILGNQENVGYAFPGEESLYNIMIMEERQTIIGLGCGAVSKVMPPGTGKVQRLPNPKEPLAYIDTYQQNIRKKLAILDEAWSTRRVEPT</sequence>
<dbReference type="InterPro" id="IPR006638">
    <property type="entry name" value="Elp3/MiaA/NifB-like_rSAM"/>
</dbReference>
<dbReference type="SUPFAM" id="SSF102114">
    <property type="entry name" value="Radical SAM enzymes"/>
    <property type="match status" value="1"/>
</dbReference>
<gene>
    <name evidence="2" type="ORF">SAMN04488112_111100</name>
</gene>
<dbReference type="Proteomes" id="UP000199387">
    <property type="component" value="Unassembled WGS sequence"/>
</dbReference>
<evidence type="ECO:0000259" key="1">
    <source>
        <dbReference type="PROSITE" id="PS51918"/>
    </source>
</evidence>
<dbReference type="EMBL" id="FMZA01000011">
    <property type="protein sequence ID" value="SDC61760.1"/>
    <property type="molecule type" value="Genomic_DNA"/>
</dbReference>
<dbReference type="PANTHER" id="PTHR13932:SF1">
    <property type="entry name" value="OXYGEN-INDEPENDENT COPROPORPHYRINOGEN-III OXIDASE-LIKE PROTEIN HEMZ"/>
    <property type="match status" value="1"/>
</dbReference>
<dbReference type="InterPro" id="IPR023995">
    <property type="entry name" value="HemZ"/>
</dbReference>
<dbReference type="InterPro" id="IPR034505">
    <property type="entry name" value="Coproporphyrinogen-III_oxidase"/>
</dbReference>
<reference evidence="2 3" key="1">
    <citation type="submission" date="2016-10" db="EMBL/GenBank/DDBJ databases">
        <authorList>
            <person name="de Groot N.N."/>
        </authorList>
    </citation>
    <scope>NUCLEOTIDE SEQUENCE [LARGE SCALE GENOMIC DNA]</scope>
    <source>
        <strain evidence="2 3">DSM 45514</strain>
    </source>
</reference>
<dbReference type="NCBIfam" id="TIGR03994">
    <property type="entry name" value="rSAM_HemZ"/>
    <property type="match status" value="1"/>
</dbReference>
<dbReference type="AlphaFoldDB" id="A0A1G6N1R8"/>
<dbReference type="STRING" id="1236220.SAMN04488112_111100"/>
<proteinExistence type="predicted"/>
<dbReference type="SFLD" id="SFLDS00029">
    <property type="entry name" value="Radical_SAM"/>
    <property type="match status" value="1"/>
</dbReference>
<feature type="domain" description="Radical SAM core" evidence="1">
    <location>
        <begin position="178"/>
        <end position="414"/>
    </location>
</feature>
<organism evidence="2 3">
    <name type="scientific">Melghirimyces thermohalophilus</name>
    <dbReference type="NCBI Taxonomy" id="1236220"/>
    <lineage>
        <taxon>Bacteria</taxon>
        <taxon>Bacillati</taxon>
        <taxon>Bacillota</taxon>
        <taxon>Bacilli</taxon>
        <taxon>Bacillales</taxon>
        <taxon>Thermoactinomycetaceae</taxon>
        <taxon>Melghirimyces</taxon>
    </lineage>
</organism>
<name>A0A1G6N1R8_9BACL</name>
<dbReference type="Gene3D" id="3.80.30.20">
    <property type="entry name" value="tm_1862 like domain"/>
    <property type="match status" value="1"/>
</dbReference>